<dbReference type="STRING" id="1263082.A0A068RRV6"/>
<dbReference type="PANTHER" id="PTHR31736:SF19">
    <property type="entry name" value="PECTIN LYASE SUPERFAMILY PROTEIN-RELATED"/>
    <property type="match status" value="1"/>
</dbReference>
<evidence type="ECO:0000313" key="12">
    <source>
        <dbReference type="EMBL" id="CDH51686.1"/>
    </source>
</evidence>
<dbReference type="InterPro" id="IPR000743">
    <property type="entry name" value="Glyco_hydro_28"/>
</dbReference>
<evidence type="ECO:0000256" key="3">
    <source>
        <dbReference type="ARBA" id="ARBA00022525"/>
    </source>
</evidence>
<dbReference type="VEuPathDB" id="FungiDB:LCOR_03258.1"/>
<protein>
    <submittedName>
        <fullName evidence="12">Glycoside hydrolase family 28 protein</fullName>
    </submittedName>
</protein>
<sequence length="395" mass="42927">MTRFSILGLFALATAVVNALDCNVGKPSGGDDTPQILEAIEKCAAGGTVNIPAGDYTLGTPIEKEGLKDVVINIEGNLVFPATIDEQKKPGTRNWIWLEGTGVTITGGGTLDGNGQVWYDTQELDDRFAMLGLQLQDSSVSNLRLVQPCNNFFNVRESNNLNFTDLYLSAESNDPEKPPHNTDGFDLTNCDTMYMANIEIHNQDDCIAYKNGTSHVTVENVYCSGGHGFSVGSLGKDASFGYNTEISMTNMTCEGCWAVAQIKYYAAGSTGEVSNFHCKDFKVKDVKIPVWVNSHYPCDVSEFTEDGGCKDYPGPSKIQVSDLSFEGFTGTTNGAYDNNVIIFDCPYGTNCKNIVVKDFDVTSPKGDPSYVCNNIDEGHLEGIDCEITQLAKPTW</sequence>
<reference evidence="12" key="1">
    <citation type="submission" date="2013-08" db="EMBL/GenBank/DDBJ databases">
        <title>Gene expansion shapes genome architecture in the human pathogen Lichtheimia corymbifera: an evolutionary genomics analysis in the ancient terrestrial Mucorales (Mucoromycotina).</title>
        <authorList>
            <person name="Schwartze V.U."/>
            <person name="Winter S."/>
            <person name="Shelest E."/>
            <person name="Marcet-Houben M."/>
            <person name="Horn F."/>
            <person name="Wehner S."/>
            <person name="Hoffmann K."/>
            <person name="Riege K."/>
            <person name="Sammeth M."/>
            <person name="Nowrousian M."/>
            <person name="Valiante V."/>
            <person name="Linde J."/>
            <person name="Jacobsen I.D."/>
            <person name="Marz M."/>
            <person name="Brakhage A.A."/>
            <person name="Gabaldon T."/>
            <person name="Bocker S."/>
            <person name="Voigt K."/>
        </authorList>
    </citation>
    <scope>NUCLEOTIDE SEQUENCE [LARGE SCALE GENOMIC DNA]</scope>
    <source>
        <strain evidence="12">FSU 9682</strain>
    </source>
</reference>
<dbReference type="GO" id="GO:0004650">
    <property type="term" value="F:polygalacturonase activity"/>
    <property type="evidence" value="ECO:0007669"/>
    <property type="project" value="InterPro"/>
</dbReference>
<keyword evidence="3" id="KW-0964">Secreted</keyword>
<name>A0A068RRV6_9FUNG</name>
<evidence type="ECO:0000256" key="11">
    <source>
        <dbReference type="SAM" id="SignalP"/>
    </source>
</evidence>
<dbReference type="InterPro" id="IPR011050">
    <property type="entry name" value="Pectin_lyase_fold/virulence"/>
</dbReference>
<evidence type="ECO:0000256" key="4">
    <source>
        <dbReference type="ARBA" id="ARBA00022729"/>
    </source>
</evidence>
<organism evidence="12 13">
    <name type="scientific">Lichtheimia corymbifera JMRC:FSU:9682</name>
    <dbReference type="NCBI Taxonomy" id="1263082"/>
    <lineage>
        <taxon>Eukaryota</taxon>
        <taxon>Fungi</taxon>
        <taxon>Fungi incertae sedis</taxon>
        <taxon>Mucoromycota</taxon>
        <taxon>Mucoromycotina</taxon>
        <taxon>Mucoromycetes</taxon>
        <taxon>Mucorales</taxon>
        <taxon>Lichtheimiaceae</taxon>
        <taxon>Lichtheimia</taxon>
    </lineage>
</organism>
<comment type="similarity">
    <text evidence="2 10">Belongs to the glycosyl hydrolase 28 family.</text>
</comment>
<evidence type="ECO:0000256" key="2">
    <source>
        <dbReference type="ARBA" id="ARBA00008834"/>
    </source>
</evidence>
<evidence type="ECO:0000256" key="7">
    <source>
        <dbReference type="ARBA" id="ARBA00023180"/>
    </source>
</evidence>
<feature type="chain" id="PRO_5001652683" evidence="11">
    <location>
        <begin position="20"/>
        <end position="395"/>
    </location>
</feature>
<keyword evidence="6" id="KW-1015">Disulfide bond</keyword>
<keyword evidence="5 10" id="KW-0378">Hydrolase</keyword>
<keyword evidence="4 11" id="KW-0732">Signal</keyword>
<dbReference type="AlphaFoldDB" id="A0A068RRV6"/>
<gene>
    <name evidence="12" type="ORF">LCOR_03258.1</name>
</gene>
<keyword evidence="13" id="KW-1185">Reference proteome</keyword>
<dbReference type="GO" id="GO:0046576">
    <property type="term" value="F:rhamnogalacturonan alpha-L-rhamnopyranosyl-(1-&gt;4)-alpha-D-galactopyranosyluronide lyase activity"/>
    <property type="evidence" value="ECO:0007669"/>
    <property type="project" value="UniProtKB-ARBA"/>
</dbReference>
<accession>A0A068RRV6</accession>
<keyword evidence="9" id="KW-0961">Cell wall biogenesis/degradation</keyword>
<dbReference type="GO" id="GO:0071555">
    <property type="term" value="P:cell wall organization"/>
    <property type="evidence" value="ECO:0007669"/>
    <property type="project" value="UniProtKB-KW"/>
</dbReference>
<evidence type="ECO:0000256" key="5">
    <source>
        <dbReference type="ARBA" id="ARBA00022801"/>
    </source>
</evidence>
<comment type="caution">
    <text evidence="12">The sequence shown here is derived from an EMBL/GenBank/DDBJ whole genome shotgun (WGS) entry which is preliminary data.</text>
</comment>
<keyword evidence="7" id="KW-0325">Glycoprotein</keyword>
<evidence type="ECO:0000313" key="13">
    <source>
        <dbReference type="Proteomes" id="UP000027586"/>
    </source>
</evidence>
<feature type="signal peptide" evidence="11">
    <location>
        <begin position="1"/>
        <end position="19"/>
    </location>
</feature>
<evidence type="ECO:0000256" key="6">
    <source>
        <dbReference type="ARBA" id="ARBA00023157"/>
    </source>
</evidence>
<dbReference type="PANTHER" id="PTHR31736">
    <property type="match status" value="1"/>
</dbReference>
<dbReference type="InterPro" id="IPR012334">
    <property type="entry name" value="Pectin_lyas_fold"/>
</dbReference>
<dbReference type="Pfam" id="PF00295">
    <property type="entry name" value="Glyco_hydro_28"/>
    <property type="match status" value="1"/>
</dbReference>
<dbReference type="GO" id="GO:0005576">
    <property type="term" value="C:extracellular region"/>
    <property type="evidence" value="ECO:0007669"/>
    <property type="project" value="UniProtKB-SubCell"/>
</dbReference>
<dbReference type="EMBL" id="CBTN010000010">
    <property type="protein sequence ID" value="CDH51686.1"/>
    <property type="molecule type" value="Genomic_DNA"/>
</dbReference>
<dbReference type="Gene3D" id="2.160.20.10">
    <property type="entry name" value="Single-stranded right-handed beta-helix, Pectin lyase-like"/>
    <property type="match status" value="1"/>
</dbReference>
<evidence type="ECO:0000256" key="10">
    <source>
        <dbReference type="RuleBase" id="RU361169"/>
    </source>
</evidence>
<comment type="subcellular location">
    <subcellularLocation>
        <location evidence="1">Secreted</location>
    </subcellularLocation>
</comment>
<dbReference type="SUPFAM" id="SSF51126">
    <property type="entry name" value="Pectin lyase-like"/>
    <property type="match status" value="1"/>
</dbReference>
<evidence type="ECO:0000256" key="9">
    <source>
        <dbReference type="ARBA" id="ARBA00023316"/>
    </source>
</evidence>
<dbReference type="GO" id="GO:0005975">
    <property type="term" value="P:carbohydrate metabolic process"/>
    <property type="evidence" value="ECO:0007669"/>
    <property type="project" value="InterPro"/>
</dbReference>
<dbReference type="OrthoDB" id="187139at2759"/>
<keyword evidence="8 10" id="KW-0326">Glycosidase</keyword>
<evidence type="ECO:0000256" key="8">
    <source>
        <dbReference type="ARBA" id="ARBA00023295"/>
    </source>
</evidence>
<evidence type="ECO:0000256" key="1">
    <source>
        <dbReference type="ARBA" id="ARBA00004613"/>
    </source>
</evidence>
<dbReference type="Proteomes" id="UP000027586">
    <property type="component" value="Unassembled WGS sequence"/>
</dbReference>
<proteinExistence type="inferred from homology"/>